<keyword evidence="1" id="KW-0812">Transmembrane</keyword>
<keyword evidence="3" id="KW-1185">Reference proteome</keyword>
<protein>
    <submittedName>
        <fullName evidence="2">Uncharacterized protein</fullName>
    </submittedName>
</protein>
<dbReference type="EMBL" id="ML739380">
    <property type="protein sequence ID" value="KAE8348896.1"/>
    <property type="molecule type" value="Genomic_DNA"/>
</dbReference>
<proteinExistence type="predicted"/>
<sequence>MYFVSFRVLVGQQYEVRSTEYRELERYSLERQSSINKQPPGHLFVIAVQCLIHGLPLAGGVFFFLSFSIFCPLSLLTCLFISFLSYLHRRLSNMTKSPIYTEYYSQSENSNSIALQK</sequence>
<gene>
    <name evidence="2" type="ORF">BDV28DRAFT_142484</name>
</gene>
<evidence type="ECO:0000313" key="3">
    <source>
        <dbReference type="Proteomes" id="UP000327118"/>
    </source>
</evidence>
<reference evidence="3" key="1">
    <citation type="submission" date="2019-04" db="EMBL/GenBank/DDBJ databases">
        <title>Friends and foes A comparative genomics studyof 23 Aspergillus species from section Flavi.</title>
        <authorList>
            <consortium name="DOE Joint Genome Institute"/>
            <person name="Kjaerbolling I."/>
            <person name="Vesth T."/>
            <person name="Frisvad J.C."/>
            <person name="Nybo J.L."/>
            <person name="Theobald S."/>
            <person name="Kildgaard S."/>
            <person name="Isbrandt T."/>
            <person name="Kuo A."/>
            <person name="Sato A."/>
            <person name="Lyhne E.K."/>
            <person name="Kogle M.E."/>
            <person name="Wiebenga A."/>
            <person name="Kun R.S."/>
            <person name="Lubbers R.J."/>
            <person name="Makela M.R."/>
            <person name="Barry K."/>
            <person name="Chovatia M."/>
            <person name="Clum A."/>
            <person name="Daum C."/>
            <person name="Haridas S."/>
            <person name="He G."/>
            <person name="LaButti K."/>
            <person name="Lipzen A."/>
            <person name="Mondo S."/>
            <person name="Riley R."/>
            <person name="Salamov A."/>
            <person name="Simmons B.A."/>
            <person name="Magnuson J.K."/>
            <person name="Henrissat B."/>
            <person name="Mortensen U.H."/>
            <person name="Larsen T.O."/>
            <person name="Devries R.P."/>
            <person name="Grigoriev I.V."/>
            <person name="Machida M."/>
            <person name="Baker S.E."/>
            <person name="Andersen M.R."/>
        </authorList>
    </citation>
    <scope>NUCLEOTIDE SEQUENCE [LARGE SCALE GENOMIC DNA]</scope>
    <source>
        <strain evidence="3">CBS 553.77</strain>
    </source>
</reference>
<dbReference type="AlphaFoldDB" id="A0A5N6YW65"/>
<dbReference type="Proteomes" id="UP000327118">
    <property type="component" value="Unassembled WGS sequence"/>
</dbReference>
<feature type="transmembrane region" description="Helical" evidence="1">
    <location>
        <begin position="61"/>
        <end position="87"/>
    </location>
</feature>
<evidence type="ECO:0000313" key="2">
    <source>
        <dbReference type="EMBL" id="KAE8348896.1"/>
    </source>
</evidence>
<accession>A0A5N6YW65</accession>
<name>A0A5N6YW65_9EURO</name>
<keyword evidence="1" id="KW-1133">Transmembrane helix</keyword>
<evidence type="ECO:0000256" key="1">
    <source>
        <dbReference type="SAM" id="Phobius"/>
    </source>
</evidence>
<keyword evidence="1" id="KW-0472">Membrane</keyword>
<organism evidence="2 3">
    <name type="scientific">Aspergillus coremiiformis</name>
    <dbReference type="NCBI Taxonomy" id="138285"/>
    <lineage>
        <taxon>Eukaryota</taxon>
        <taxon>Fungi</taxon>
        <taxon>Dikarya</taxon>
        <taxon>Ascomycota</taxon>
        <taxon>Pezizomycotina</taxon>
        <taxon>Eurotiomycetes</taxon>
        <taxon>Eurotiomycetidae</taxon>
        <taxon>Eurotiales</taxon>
        <taxon>Aspergillaceae</taxon>
        <taxon>Aspergillus</taxon>
        <taxon>Aspergillus subgen. Circumdati</taxon>
    </lineage>
</organism>